<proteinExistence type="predicted"/>
<dbReference type="RefSeq" id="WP_182458995.1">
    <property type="nucleotide sequence ID" value="NZ_CP059732.1"/>
</dbReference>
<keyword evidence="3" id="KW-1185">Reference proteome</keyword>
<reference evidence="2 3" key="1">
    <citation type="submission" date="2020-07" db="EMBL/GenBank/DDBJ databases">
        <title>Spirosoma foliorum sp. nov., isolated from the leaves on the Nejang mountain Korea, Republic of.</title>
        <authorList>
            <person name="Ho H."/>
            <person name="Lee Y.-J."/>
            <person name="Nurcahyanto D.-A."/>
            <person name="Kim S.-G."/>
        </authorList>
    </citation>
    <scope>NUCLEOTIDE SEQUENCE [LARGE SCALE GENOMIC DNA]</scope>
    <source>
        <strain evidence="2 3">PL0136</strain>
    </source>
</reference>
<gene>
    <name evidence="2" type="ORF">H3H32_27765</name>
</gene>
<sequence length="287" mass="32046">MNRSSFLATLFFGIFIYNNALSQDVRSQLRQIANDLAKQIEAKGKKRVAVASFLDLQNQETELGRYMADKFSLGLSNSPNLEVLDRSQLAQLMEENKFGAKSILDPKTIPTLGKIAGVDVFITGNYAPLDNSIDLTVKIIDSQRAVRLGGTDGVIPRTPEVNKLLSSVGGIGINNTNNSSNTSNTPKVRTEIKPAPDCGTKNSCVICLTNGSSINVKGLNQHMWSYAAYNVFYIHPGETKCWKEVYIQQKQDHMNHQIWFRNDNDVELKTEQFVIEPCKVYTKTYTD</sequence>
<name>A0A7G5GS74_9BACT</name>
<dbReference type="Gene3D" id="3.40.50.10610">
    <property type="entry name" value="ABC-type transport auxiliary lipoprotein component"/>
    <property type="match status" value="1"/>
</dbReference>
<dbReference type="AlphaFoldDB" id="A0A7G5GS74"/>
<dbReference type="KEGG" id="sfol:H3H32_27765"/>
<dbReference type="Proteomes" id="UP000515369">
    <property type="component" value="Chromosome"/>
</dbReference>
<evidence type="ECO:0000259" key="1">
    <source>
        <dbReference type="Pfam" id="PF17680"/>
    </source>
</evidence>
<evidence type="ECO:0000313" key="3">
    <source>
        <dbReference type="Proteomes" id="UP000515369"/>
    </source>
</evidence>
<accession>A0A7G5GS74</accession>
<dbReference type="EMBL" id="CP059732">
    <property type="protein sequence ID" value="QMW01716.1"/>
    <property type="molecule type" value="Genomic_DNA"/>
</dbReference>
<feature type="domain" description="FlgO" evidence="1">
    <location>
        <begin position="31"/>
        <end position="158"/>
    </location>
</feature>
<dbReference type="Pfam" id="PF17680">
    <property type="entry name" value="FlgO"/>
    <property type="match status" value="1"/>
</dbReference>
<organism evidence="2 3">
    <name type="scientific">Spirosoma foliorum</name>
    <dbReference type="NCBI Taxonomy" id="2710596"/>
    <lineage>
        <taxon>Bacteria</taxon>
        <taxon>Pseudomonadati</taxon>
        <taxon>Bacteroidota</taxon>
        <taxon>Cytophagia</taxon>
        <taxon>Cytophagales</taxon>
        <taxon>Cytophagaceae</taxon>
        <taxon>Spirosoma</taxon>
    </lineage>
</organism>
<protein>
    <recommendedName>
        <fullName evidence="1">FlgO domain-containing protein</fullName>
    </recommendedName>
</protein>
<dbReference type="InterPro" id="IPR041215">
    <property type="entry name" value="FlgO_dom"/>
</dbReference>
<evidence type="ECO:0000313" key="2">
    <source>
        <dbReference type="EMBL" id="QMW01716.1"/>
    </source>
</evidence>